<comment type="caution">
    <text evidence="2">The sequence shown here is derived from an EMBL/GenBank/DDBJ whole genome shotgun (WGS) entry which is preliminary data.</text>
</comment>
<evidence type="ECO:0000259" key="1">
    <source>
        <dbReference type="Pfam" id="PF10502"/>
    </source>
</evidence>
<evidence type="ECO:0000313" key="3">
    <source>
        <dbReference type="Proteomes" id="UP000019849"/>
    </source>
</evidence>
<name>A0A011UXH7_9HYPH</name>
<feature type="domain" description="Peptidase S26" evidence="1">
    <location>
        <begin position="9"/>
        <end position="166"/>
    </location>
</feature>
<organism evidence="2 3">
    <name type="scientific">Aquamicrobium defluvii</name>
    <dbReference type="NCBI Taxonomy" id="69279"/>
    <lineage>
        <taxon>Bacteria</taxon>
        <taxon>Pseudomonadati</taxon>
        <taxon>Pseudomonadota</taxon>
        <taxon>Alphaproteobacteria</taxon>
        <taxon>Hyphomicrobiales</taxon>
        <taxon>Phyllobacteriaceae</taxon>
        <taxon>Aquamicrobium</taxon>
    </lineage>
</organism>
<reference evidence="2 3" key="1">
    <citation type="submission" date="2014-02" db="EMBL/GenBank/DDBJ databases">
        <title>Aquamicrobium defluvii Genome sequencing.</title>
        <authorList>
            <person name="Wang X."/>
        </authorList>
    </citation>
    <scope>NUCLEOTIDE SEQUENCE [LARGE SCALE GENOMIC DNA]</scope>
    <source>
        <strain evidence="2 3">W13Z1</strain>
    </source>
</reference>
<dbReference type="InterPro" id="IPR019533">
    <property type="entry name" value="Peptidase_S26"/>
</dbReference>
<dbReference type="SUPFAM" id="SSF51306">
    <property type="entry name" value="LexA/Signal peptidase"/>
    <property type="match status" value="1"/>
</dbReference>
<accession>A0A011UXH7</accession>
<dbReference type="AlphaFoldDB" id="A0A011UXH7"/>
<dbReference type="PATRIC" id="fig|69279.3.peg.337"/>
<dbReference type="GO" id="GO:0006465">
    <property type="term" value="P:signal peptide processing"/>
    <property type="evidence" value="ECO:0007669"/>
    <property type="project" value="InterPro"/>
</dbReference>
<evidence type="ECO:0000313" key="2">
    <source>
        <dbReference type="EMBL" id="EXL10573.1"/>
    </source>
</evidence>
<dbReference type="RefSeq" id="WP_035022497.1">
    <property type="nucleotide sequence ID" value="NZ_KK073877.1"/>
</dbReference>
<proteinExistence type="predicted"/>
<dbReference type="EMBL" id="JENY01000001">
    <property type="protein sequence ID" value="EXL10573.1"/>
    <property type="molecule type" value="Genomic_DNA"/>
</dbReference>
<dbReference type="STRING" id="69279.BG36_01660"/>
<dbReference type="Gene3D" id="2.10.109.10">
    <property type="entry name" value="Umud Fragment, subunit A"/>
    <property type="match status" value="1"/>
</dbReference>
<dbReference type="eggNOG" id="COG4959">
    <property type="taxonomic scope" value="Bacteria"/>
</dbReference>
<dbReference type="Pfam" id="PF10502">
    <property type="entry name" value="Peptidase_S26"/>
    <property type="match status" value="1"/>
</dbReference>
<dbReference type="HOGENOM" id="CLU_104604_0_0_5"/>
<sequence>MTARRLTMLSMLAGTALVVLPAFGKPDIRIIWNASASVPVGLYRIVPADRIEVMDLAVVMPPDELADFLDERGYLPRGVPLIKRVLALGGTTVCRPGSAVIAYGATYAEARVRDTRGRPLPVWQGCRRLGDGEAFFMNWDSPDSFDSRYFGPLPLSTVVGRAIPLWTDDDGAGRFEWRAPTLPSNQPQGD</sequence>
<protein>
    <submittedName>
        <fullName evidence="2">Peptidase</fullName>
    </submittedName>
</protein>
<dbReference type="InterPro" id="IPR036286">
    <property type="entry name" value="LexA/Signal_pep-like_sf"/>
</dbReference>
<dbReference type="Proteomes" id="UP000019849">
    <property type="component" value="Unassembled WGS sequence"/>
</dbReference>
<gene>
    <name evidence="2" type="ORF">BG36_01660</name>
</gene>
<dbReference type="GO" id="GO:0004252">
    <property type="term" value="F:serine-type endopeptidase activity"/>
    <property type="evidence" value="ECO:0007669"/>
    <property type="project" value="InterPro"/>
</dbReference>